<dbReference type="SUPFAM" id="SSF53067">
    <property type="entry name" value="Actin-like ATPase domain"/>
    <property type="match status" value="2"/>
</dbReference>
<feature type="domain" description="Ppx/GppA phosphatase N-terminal" evidence="2">
    <location>
        <begin position="29"/>
        <end position="306"/>
    </location>
</feature>
<evidence type="ECO:0000313" key="4">
    <source>
        <dbReference type="Proteomes" id="UP000270299"/>
    </source>
</evidence>
<sequence>MRLGVLDVGSNTVHLLIVDAHAGARPVAKASHKSVLRLMRYIDSDGSITDEGVTSLVQSIGAAAEIARASNLDELLPMATSAIREASNGPEVLALIERETGLDLQVLSGEDEARLTFLAVRRWYGWSAGKILLFDIGGGSLEIALGNNEEPDVALSLPLGAGRSTIGFLHNDPPTPAQQNALREHARGVLEAARGEFDGSGKPGQIVGSSKTIRSLARLAGSESDGVGDEDRLTLRRNRLDDWVPRLARIPADARPALPGITPDRTFQIVAGGIVLSEAMAVFGVRELDVSPWATREGVLLRYLDRMA</sequence>
<keyword evidence="4" id="KW-1185">Reference proteome</keyword>
<dbReference type="OrthoDB" id="9793035at2"/>
<organism evidence="3 4">
    <name type="scientific">Mycetocola manganoxydans</name>
    <dbReference type="NCBI Taxonomy" id="699879"/>
    <lineage>
        <taxon>Bacteria</taxon>
        <taxon>Bacillati</taxon>
        <taxon>Actinomycetota</taxon>
        <taxon>Actinomycetes</taxon>
        <taxon>Micrococcales</taxon>
        <taxon>Microbacteriaceae</taxon>
        <taxon>Mycetocola</taxon>
    </lineage>
</organism>
<dbReference type="PANTHER" id="PTHR30005:SF0">
    <property type="entry name" value="RETROGRADE REGULATION PROTEIN 2"/>
    <property type="match status" value="1"/>
</dbReference>
<dbReference type="GO" id="GO:0016462">
    <property type="term" value="F:pyrophosphatase activity"/>
    <property type="evidence" value="ECO:0007669"/>
    <property type="project" value="TreeGrafter"/>
</dbReference>
<dbReference type="Gene3D" id="3.30.420.40">
    <property type="match status" value="1"/>
</dbReference>
<dbReference type="RefSeq" id="WP_121673766.1">
    <property type="nucleotide sequence ID" value="NZ_BMXM01000003.1"/>
</dbReference>
<evidence type="ECO:0000259" key="2">
    <source>
        <dbReference type="Pfam" id="PF02541"/>
    </source>
</evidence>
<evidence type="ECO:0000313" key="3">
    <source>
        <dbReference type="EMBL" id="RLP68648.1"/>
    </source>
</evidence>
<dbReference type="EMBL" id="RCUV01000019">
    <property type="protein sequence ID" value="RLP68648.1"/>
    <property type="molecule type" value="Genomic_DNA"/>
</dbReference>
<evidence type="ECO:0000256" key="1">
    <source>
        <dbReference type="ARBA" id="ARBA00007125"/>
    </source>
</evidence>
<accession>A0A3L6ZLE6</accession>
<dbReference type="InterPro" id="IPR003695">
    <property type="entry name" value="Ppx_GppA_N"/>
</dbReference>
<dbReference type="Pfam" id="PF02541">
    <property type="entry name" value="Ppx-GppA"/>
    <property type="match status" value="1"/>
</dbReference>
<name>A0A3L6ZLE6_9MICO</name>
<gene>
    <name evidence="3" type="ORF">D9V29_13040</name>
</gene>
<dbReference type="Gene3D" id="3.30.420.150">
    <property type="entry name" value="Exopolyphosphatase. Domain 2"/>
    <property type="match status" value="1"/>
</dbReference>
<dbReference type="AlphaFoldDB" id="A0A3L6ZLE6"/>
<protein>
    <submittedName>
        <fullName evidence="3">Ppx/GppA family phosphatase</fullName>
    </submittedName>
</protein>
<dbReference type="CDD" id="cd24056">
    <property type="entry name" value="ASKHA_NBD_MtPPX1-like"/>
    <property type="match status" value="1"/>
</dbReference>
<dbReference type="InterPro" id="IPR050273">
    <property type="entry name" value="GppA/Ppx_hydrolase"/>
</dbReference>
<comment type="similarity">
    <text evidence="1">Belongs to the GppA/Ppx family.</text>
</comment>
<dbReference type="InterPro" id="IPR043129">
    <property type="entry name" value="ATPase_NBD"/>
</dbReference>
<reference evidence="3 4" key="1">
    <citation type="submission" date="2018-10" db="EMBL/GenBank/DDBJ databases">
        <authorList>
            <person name="Li J."/>
        </authorList>
    </citation>
    <scope>NUCLEOTIDE SEQUENCE [LARGE SCALE GENOMIC DNA]</scope>
    <source>
        <strain evidence="3 4">CCTCC AB209002</strain>
    </source>
</reference>
<dbReference type="Proteomes" id="UP000270299">
    <property type="component" value="Unassembled WGS sequence"/>
</dbReference>
<comment type="caution">
    <text evidence="3">The sequence shown here is derived from an EMBL/GenBank/DDBJ whole genome shotgun (WGS) entry which is preliminary data.</text>
</comment>
<dbReference type="PANTHER" id="PTHR30005">
    <property type="entry name" value="EXOPOLYPHOSPHATASE"/>
    <property type="match status" value="1"/>
</dbReference>
<proteinExistence type="inferred from homology"/>